<dbReference type="RefSeq" id="WP_288184426.1">
    <property type="nucleotide sequence ID" value="NZ_LT608335.1"/>
</dbReference>
<keyword evidence="8" id="KW-0067">ATP-binding</keyword>
<evidence type="ECO:0000256" key="7">
    <source>
        <dbReference type="ARBA" id="ARBA00022777"/>
    </source>
</evidence>
<evidence type="ECO:0000256" key="2">
    <source>
        <dbReference type="ARBA" id="ARBA00022475"/>
    </source>
</evidence>
<evidence type="ECO:0000256" key="5">
    <source>
        <dbReference type="ARBA" id="ARBA00022692"/>
    </source>
</evidence>
<dbReference type="Pfam" id="PF06580">
    <property type="entry name" value="His_kinase"/>
    <property type="match status" value="1"/>
</dbReference>
<comment type="subcellular location">
    <subcellularLocation>
        <location evidence="1">Cell membrane</location>
        <topology evidence="1">Multi-pass membrane protein</topology>
    </subcellularLocation>
</comment>
<dbReference type="EMBL" id="FMJE01000003">
    <property type="protein sequence ID" value="SCM81385.1"/>
    <property type="molecule type" value="Genomic_DNA"/>
</dbReference>
<protein>
    <submittedName>
        <fullName evidence="16">Cupin domain protein</fullName>
    </submittedName>
</protein>
<dbReference type="InterPro" id="IPR036890">
    <property type="entry name" value="HATPase_C_sf"/>
</dbReference>
<dbReference type="InterPro" id="IPR050640">
    <property type="entry name" value="Bact_2-comp_sensor_kinase"/>
</dbReference>
<dbReference type="InterPro" id="IPR018771">
    <property type="entry name" value="PocR_dom"/>
</dbReference>
<dbReference type="InterPro" id="IPR003594">
    <property type="entry name" value="HATPase_dom"/>
</dbReference>
<dbReference type="PANTHER" id="PTHR34220">
    <property type="entry name" value="SENSOR HISTIDINE KINASE YPDA"/>
    <property type="match status" value="1"/>
</dbReference>
<dbReference type="Pfam" id="PF02518">
    <property type="entry name" value="HATPase_c"/>
    <property type="match status" value="1"/>
</dbReference>
<accession>A0A212LUU1</accession>
<evidence type="ECO:0000259" key="12">
    <source>
        <dbReference type="Pfam" id="PF02518"/>
    </source>
</evidence>
<keyword evidence="10" id="KW-0902">Two-component regulatory system</keyword>
<evidence type="ECO:0000259" key="14">
    <source>
        <dbReference type="Pfam" id="PF07883"/>
    </source>
</evidence>
<dbReference type="PANTHER" id="PTHR34220:SF11">
    <property type="entry name" value="SENSOR PROTEIN KINASE HPTS"/>
    <property type="match status" value="1"/>
</dbReference>
<evidence type="ECO:0000256" key="1">
    <source>
        <dbReference type="ARBA" id="ARBA00004651"/>
    </source>
</evidence>
<evidence type="ECO:0000256" key="3">
    <source>
        <dbReference type="ARBA" id="ARBA00022553"/>
    </source>
</evidence>
<keyword evidence="11" id="KW-0472">Membrane</keyword>
<keyword evidence="5" id="KW-0812">Transmembrane</keyword>
<dbReference type="AlphaFoldDB" id="A0A212LUU1"/>
<evidence type="ECO:0000256" key="4">
    <source>
        <dbReference type="ARBA" id="ARBA00022679"/>
    </source>
</evidence>
<evidence type="ECO:0000256" key="8">
    <source>
        <dbReference type="ARBA" id="ARBA00022840"/>
    </source>
</evidence>
<dbReference type="Pfam" id="PF10114">
    <property type="entry name" value="PocR"/>
    <property type="match status" value="1"/>
</dbReference>
<keyword evidence="2" id="KW-1003">Cell membrane</keyword>
<dbReference type="Gene3D" id="3.30.565.10">
    <property type="entry name" value="Histidine kinase-like ATPase, C-terminal domain"/>
    <property type="match status" value="1"/>
</dbReference>
<feature type="domain" description="Cupin type-2" evidence="14">
    <location>
        <begin position="31"/>
        <end position="97"/>
    </location>
</feature>
<keyword evidence="6" id="KW-0547">Nucleotide-binding</keyword>
<dbReference type="InterPro" id="IPR014710">
    <property type="entry name" value="RmlC-like_jellyroll"/>
</dbReference>
<evidence type="ECO:0000256" key="9">
    <source>
        <dbReference type="ARBA" id="ARBA00022989"/>
    </source>
</evidence>
<evidence type="ECO:0000256" key="6">
    <source>
        <dbReference type="ARBA" id="ARBA00022741"/>
    </source>
</evidence>
<name>A0A212LUU1_9FIRM</name>
<evidence type="ECO:0000259" key="15">
    <source>
        <dbReference type="Pfam" id="PF10114"/>
    </source>
</evidence>
<keyword evidence="9" id="KW-1133">Transmembrane helix</keyword>
<dbReference type="SUPFAM" id="SSF51182">
    <property type="entry name" value="RmlC-like cupins"/>
    <property type="match status" value="1"/>
</dbReference>
<evidence type="ECO:0000313" key="16">
    <source>
        <dbReference type="EMBL" id="SCM81385.1"/>
    </source>
</evidence>
<reference evidence="16" key="1">
    <citation type="submission" date="2016-08" db="EMBL/GenBank/DDBJ databases">
        <authorList>
            <person name="Seilhamer J.J."/>
        </authorList>
    </citation>
    <scope>NUCLEOTIDE SEQUENCE</scope>
    <source>
        <strain evidence="16">86</strain>
    </source>
</reference>
<evidence type="ECO:0000259" key="13">
    <source>
        <dbReference type="Pfam" id="PF06580"/>
    </source>
</evidence>
<dbReference type="GO" id="GO:0005886">
    <property type="term" value="C:plasma membrane"/>
    <property type="evidence" value="ECO:0007669"/>
    <property type="project" value="UniProtKB-SubCell"/>
</dbReference>
<dbReference type="InterPro" id="IPR011051">
    <property type="entry name" value="RmlC_Cupin_sf"/>
</dbReference>
<feature type="domain" description="Histidine kinase/HSP90-like ATPase" evidence="12">
    <location>
        <begin position="393"/>
        <end position="492"/>
    </location>
</feature>
<feature type="domain" description="PocR" evidence="15">
    <location>
        <begin position="133"/>
        <end position="226"/>
    </location>
</feature>
<keyword evidence="7" id="KW-0418">Kinase</keyword>
<dbReference type="SUPFAM" id="SSF55874">
    <property type="entry name" value="ATPase domain of HSP90 chaperone/DNA topoisomerase II/histidine kinase"/>
    <property type="match status" value="1"/>
</dbReference>
<evidence type="ECO:0000256" key="11">
    <source>
        <dbReference type="ARBA" id="ARBA00023136"/>
    </source>
</evidence>
<gene>
    <name evidence="16" type="ORF">KL86SPO_31564</name>
</gene>
<dbReference type="GO" id="GO:0000155">
    <property type="term" value="F:phosphorelay sensor kinase activity"/>
    <property type="evidence" value="ECO:0007669"/>
    <property type="project" value="InterPro"/>
</dbReference>
<dbReference type="Pfam" id="PF07883">
    <property type="entry name" value="Cupin_2"/>
    <property type="match status" value="1"/>
</dbReference>
<proteinExistence type="predicted"/>
<dbReference type="InterPro" id="IPR013096">
    <property type="entry name" value="Cupin_2"/>
</dbReference>
<feature type="domain" description="Signal transduction histidine kinase internal region" evidence="13">
    <location>
        <begin position="300"/>
        <end position="372"/>
    </location>
</feature>
<keyword evidence="3" id="KW-0597">Phosphoprotein</keyword>
<organism evidence="16">
    <name type="scientific">uncultured Sporomusa sp</name>
    <dbReference type="NCBI Taxonomy" id="307249"/>
    <lineage>
        <taxon>Bacteria</taxon>
        <taxon>Bacillati</taxon>
        <taxon>Bacillota</taxon>
        <taxon>Negativicutes</taxon>
        <taxon>Selenomonadales</taxon>
        <taxon>Sporomusaceae</taxon>
        <taxon>Sporomusa</taxon>
        <taxon>environmental samples</taxon>
    </lineage>
</organism>
<evidence type="ECO:0000256" key="10">
    <source>
        <dbReference type="ARBA" id="ARBA00023012"/>
    </source>
</evidence>
<dbReference type="Gene3D" id="2.60.120.10">
    <property type="entry name" value="Jelly Rolls"/>
    <property type="match status" value="1"/>
</dbReference>
<dbReference type="GO" id="GO:0005524">
    <property type="term" value="F:ATP binding"/>
    <property type="evidence" value="ECO:0007669"/>
    <property type="project" value="UniProtKB-KW"/>
</dbReference>
<sequence>MRIQKTEWGYIEWMYIHEESNATQSMNVGITVILPGKHQYPHIHAEEQMLYILDGEGIYTINGNTMTLRKGMYIYMEAGTSHETVNTGTVPLKELLVSNPVYYEPHFADCKPSDESTIIPDSLYTAVEAIRTQLLETFHMPFTIYDDQGTIILQSRSFPDFCLTKCNPVHKPKECACMLEQSLPGTLSPNCDQFVCPHGMTVYQFPLLFQNKCIGSIRGGHILLSYSETTCIKGLYDTTQSTAIGIRRLLKQIGKTITSFCEFDSARRELQEKKNAIKQTVYHQEQLAENLRVAQDTVTNLKINHHFLFNTLNSMANIALKSGSDELYNAIIDLSKMFRYTMKSELRFVALDAELSYLENYLNLQRLRYGQALVVEYEINEALRQISVPFNFLQPIVENAFTHGFRDCDLQKRIRIQVEGCGTHARISIYNNGAVLDKVTLNRVTKGLKGNSGHGLSLIYTKLQSAYGGDFDMNIRSVSKEETCVWVTVPIKQYEETAP</sequence>
<keyword evidence="4" id="KW-0808">Transferase</keyword>
<dbReference type="InterPro" id="IPR010559">
    <property type="entry name" value="Sig_transdc_His_kin_internal"/>
</dbReference>